<dbReference type="SMART" id="SM00454">
    <property type="entry name" value="SAM"/>
    <property type="match status" value="3"/>
</dbReference>
<comment type="similarity">
    <text evidence="1">Belongs to the liprin family. Liprin-beta subfamily.</text>
</comment>
<reference evidence="9" key="3">
    <citation type="submission" date="2025-09" db="UniProtKB">
        <authorList>
            <consortium name="Ensembl"/>
        </authorList>
    </citation>
    <scope>IDENTIFICATION</scope>
</reference>
<feature type="domain" description="SAM" evidence="8">
    <location>
        <begin position="395"/>
        <end position="453"/>
    </location>
</feature>
<keyword evidence="4 6" id="KW-0175">Coiled coil</keyword>
<dbReference type="CDD" id="cd09563">
    <property type="entry name" value="SAM_liprin-beta1_2_repeat1"/>
    <property type="match status" value="1"/>
</dbReference>
<evidence type="ECO:0000256" key="4">
    <source>
        <dbReference type="ARBA" id="ARBA00023054"/>
    </source>
</evidence>
<proteinExistence type="inferred from homology"/>
<dbReference type="FunFam" id="1.10.150.50:FF:000017">
    <property type="entry name" value="Liprin-beta-1 isoform 1"/>
    <property type="match status" value="1"/>
</dbReference>
<evidence type="ECO:0000256" key="2">
    <source>
        <dbReference type="ARBA" id="ARBA00022553"/>
    </source>
</evidence>
<dbReference type="CDD" id="cd09569">
    <property type="entry name" value="SAM_liprin-beta1_2_repeat3"/>
    <property type="match status" value="1"/>
</dbReference>
<dbReference type="Gene3D" id="1.10.150.50">
    <property type="entry name" value="Transcription Factor, Ets-1"/>
    <property type="match status" value="3"/>
</dbReference>
<reference evidence="9" key="2">
    <citation type="submission" date="2025-08" db="UniProtKB">
        <authorList>
            <consortium name="Ensembl"/>
        </authorList>
    </citation>
    <scope>IDENTIFICATION</scope>
</reference>
<dbReference type="InterPro" id="IPR058914">
    <property type="entry name" value="LIPB1/2_CC"/>
</dbReference>
<dbReference type="InterPro" id="IPR037617">
    <property type="entry name" value="LIPB1/2_SAM_1"/>
</dbReference>
<feature type="region of interest" description="Disordered" evidence="7">
    <location>
        <begin position="271"/>
        <end position="309"/>
    </location>
</feature>
<evidence type="ECO:0000256" key="3">
    <source>
        <dbReference type="ARBA" id="ARBA00022737"/>
    </source>
</evidence>
<dbReference type="FunFam" id="1.10.150.50:FF:000007">
    <property type="entry name" value="Liprin-beta-1 isoform 1"/>
    <property type="match status" value="1"/>
</dbReference>
<dbReference type="PANTHER" id="PTHR12587">
    <property type="entry name" value="LAR INTERACTING PROTEIN LIP -RELATED PROTEIN"/>
    <property type="match status" value="1"/>
</dbReference>
<reference evidence="9 10" key="1">
    <citation type="journal article" date="2011" name="Genome Biol. Evol.">
        <title>Integration of the genetic map and genome assembly of fugu facilitates insights into distinct features of genome evolution in teleosts and mammals.</title>
        <authorList>
            <person name="Kai W."/>
            <person name="Kikuchi K."/>
            <person name="Tohari S."/>
            <person name="Chew A.K."/>
            <person name="Tay A."/>
            <person name="Fujiwara A."/>
            <person name="Hosoya S."/>
            <person name="Suetake H."/>
            <person name="Naruse K."/>
            <person name="Brenner S."/>
            <person name="Suzuki Y."/>
            <person name="Venkatesh B."/>
        </authorList>
    </citation>
    <scope>NUCLEOTIDE SEQUENCE [LARGE SCALE GENOMIC DNA]</scope>
</reference>
<dbReference type="GeneTree" id="ENSGT01050000244951"/>
<keyword evidence="3" id="KW-0677">Repeat</keyword>
<comment type="function">
    <text evidence="5">May regulate the disassembly of focal adhesions. Did not bind receptor-like tyrosine phosphatases type 2A.</text>
</comment>
<dbReference type="InterPro" id="IPR001660">
    <property type="entry name" value="SAM"/>
</dbReference>
<evidence type="ECO:0000256" key="6">
    <source>
        <dbReference type="SAM" id="Coils"/>
    </source>
</evidence>
<dbReference type="Ensembl" id="ENSTRUT00000075046.1">
    <property type="protein sequence ID" value="ENSTRUP00000067915.1"/>
    <property type="gene ID" value="ENSTRUG00000018289.3"/>
</dbReference>
<dbReference type="GO" id="GO:0005829">
    <property type="term" value="C:cytosol"/>
    <property type="evidence" value="ECO:0007669"/>
    <property type="project" value="UniProtKB-ARBA"/>
</dbReference>
<dbReference type="InterPro" id="IPR029515">
    <property type="entry name" value="Liprin"/>
</dbReference>
<dbReference type="GO" id="GO:0048786">
    <property type="term" value="C:presynaptic active zone"/>
    <property type="evidence" value="ECO:0007669"/>
    <property type="project" value="TreeGrafter"/>
</dbReference>
<dbReference type="InterPro" id="IPR037618">
    <property type="entry name" value="LIPB1/2_SAM_2nd"/>
</dbReference>
<keyword evidence="10" id="KW-1185">Reference proteome</keyword>
<dbReference type="Pfam" id="PF07647">
    <property type="entry name" value="SAM_2"/>
    <property type="match status" value="1"/>
</dbReference>
<feature type="domain" description="SAM" evidence="8">
    <location>
        <begin position="318"/>
        <end position="382"/>
    </location>
</feature>
<dbReference type="PANTHER" id="PTHR12587:SF18">
    <property type="entry name" value="LIPRIN-BETA-2"/>
    <property type="match status" value="1"/>
</dbReference>
<dbReference type="CDD" id="cd09566">
    <property type="entry name" value="SAM_liprin-beta1_2_repeat2"/>
    <property type="match status" value="1"/>
</dbReference>
<feature type="coiled-coil region" evidence="6">
    <location>
        <begin position="199"/>
        <end position="233"/>
    </location>
</feature>
<protein>
    <submittedName>
        <fullName evidence="9">PPFIA binding protein 2</fullName>
    </submittedName>
</protein>
<dbReference type="InterPro" id="IPR037619">
    <property type="entry name" value="LIPB1/2_SAM_3rd"/>
</dbReference>
<accession>A0A674N435</accession>
<dbReference type="Pfam" id="PF26022">
    <property type="entry name" value="CC_Liprin_beta"/>
    <property type="match status" value="1"/>
</dbReference>
<dbReference type="Proteomes" id="UP000005226">
    <property type="component" value="Chromosome 13"/>
</dbReference>
<sequence>MASNACHILEAALERMDDIIAGKSSGFFTHYLKNTTASLVIAAPMALQHTEALKALLEGWGSEREQESVRKQVSTDTADVILRWLKRGEVNASSSANGESYQQRLSRLEGDKESLILQVSVLTDQVEAQGAKISDLKSSLVEHQQKLRSAGEMLQQEFLHRTSLESQKLSLMGEVSYLKLKLSDMEGKQGYGAERQHKAENIIKELRTLKEKVEHLEDQKLQYEKKLKATKVNRLSASGDSGESERSISTSSRHFLPYFADTDYSRLRRTQSGGFQSADPEAAPFKRGGLRATAGPRLTRTPEASASSRDMSVPFSQWTKEQVCGWLEDFGLGQYVNLTRQWVESGQTLLSATPQDLEKEMRMRNPLHRKKLQLALRAFSTKTVEKSSELDYIWVARWLDDIGLPQYKDQFHEARVDGRMIQYLTVNDLLSLKVTSQLHHLSIKCAIHVLHANKFNPNCLRRRPGEERNPSPSEVVQWSNHRVMEWLRSADLAEFAPNLRGSGVHGGLIILEPRFSSETLALLLNIPPQKTLLRRHLATAFSALVGAQAAQEKREYANATGHVPLTTTAKVKPKKLGFTQFSHLRKRKQDDSLDYICPMDTGAVAVNGGSPPPSAALKGLSPPRQADQQEDEVETGAQTGSKH</sequence>
<dbReference type="FunFam" id="1.10.150.50:FF:000005">
    <property type="entry name" value="Liprin-beta-1 isoform 1"/>
    <property type="match status" value="1"/>
</dbReference>
<dbReference type="PROSITE" id="PS50105">
    <property type="entry name" value="SAM_DOMAIN"/>
    <property type="match status" value="2"/>
</dbReference>
<dbReference type="GO" id="GO:0007528">
    <property type="term" value="P:neuromuscular junction development"/>
    <property type="evidence" value="ECO:0007669"/>
    <property type="project" value="TreeGrafter"/>
</dbReference>
<evidence type="ECO:0000313" key="10">
    <source>
        <dbReference type="Proteomes" id="UP000005226"/>
    </source>
</evidence>
<keyword evidence="2" id="KW-0597">Phosphoprotein</keyword>
<feature type="region of interest" description="Disordered" evidence="7">
    <location>
        <begin position="603"/>
        <end position="643"/>
    </location>
</feature>
<dbReference type="InterPro" id="IPR013761">
    <property type="entry name" value="SAM/pointed_sf"/>
</dbReference>
<organism evidence="9 10">
    <name type="scientific">Takifugu rubripes</name>
    <name type="common">Japanese pufferfish</name>
    <name type="synonym">Fugu rubripes</name>
    <dbReference type="NCBI Taxonomy" id="31033"/>
    <lineage>
        <taxon>Eukaryota</taxon>
        <taxon>Metazoa</taxon>
        <taxon>Chordata</taxon>
        <taxon>Craniata</taxon>
        <taxon>Vertebrata</taxon>
        <taxon>Euteleostomi</taxon>
        <taxon>Actinopterygii</taxon>
        <taxon>Neopterygii</taxon>
        <taxon>Teleostei</taxon>
        <taxon>Neoteleostei</taxon>
        <taxon>Acanthomorphata</taxon>
        <taxon>Eupercaria</taxon>
        <taxon>Tetraodontiformes</taxon>
        <taxon>Tetradontoidea</taxon>
        <taxon>Tetraodontidae</taxon>
        <taxon>Takifugu</taxon>
    </lineage>
</organism>
<evidence type="ECO:0000259" key="8">
    <source>
        <dbReference type="PROSITE" id="PS50105"/>
    </source>
</evidence>
<evidence type="ECO:0000256" key="5">
    <source>
        <dbReference type="ARBA" id="ARBA00060046"/>
    </source>
</evidence>
<dbReference type="Pfam" id="PF00536">
    <property type="entry name" value="SAM_1"/>
    <property type="match status" value="2"/>
</dbReference>
<evidence type="ECO:0000256" key="1">
    <source>
        <dbReference type="ARBA" id="ARBA00007547"/>
    </source>
</evidence>
<name>A0A674N435_TAKRU</name>
<dbReference type="SUPFAM" id="SSF47769">
    <property type="entry name" value="SAM/Pointed domain"/>
    <property type="match status" value="3"/>
</dbReference>
<evidence type="ECO:0000313" key="9">
    <source>
        <dbReference type="Ensembl" id="ENSTRUP00000067915.1"/>
    </source>
</evidence>
<evidence type="ECO:0000256" key="7">
    <source>
        <dbReference type="SAM" id="MobiDB-lite"/>
    </source>
</evidence>
<dbReference type="AlphaFoldDB" id="A0A674N435"/>
<gene>
    <name evidence="9" type="primary">ppfibp2a</name>
</gene>